<dbReference type="Proteomes" id="UP001176940">
    <property type="component" value="Unassembled WGS sequence"/>
</dbReference>
<evidence type="ECO:0000313" key="1">
    <source>
        <dbReference type="EMBL" id="CAJ0927304.1"/>
    </source>
</evidence>
<dbReference type="Pfam" id="PF15001">
    <property type="entry name" value="AP-5_subunit_s1"/>
    <property type="match status" value="1"/>
</dbReference>
<reference evidence="1" key="1">
    <citation type="submission" date="2023-07" db="EMBL/GenBank/DDBJ databases">
        <authorList>
            <person name="Stuckert A."/>
        </authorList>
    </citation>
    <scope>NUCLEOTIDE SEQUENCE</scope>
</reference>
<evidence type="ECO:0008006" key="3">
    <source>
        <dbReference type="Google" id="ProtNLM"/>
    </source>
</evidence>
<name>A0ABN9KWT1_9NEOB</name>
<keyword evidence="2" id="KW-1185">Reference proteome</keyword>
<accession>A0ABN9KWT1</accession>
<gene>
    <name evidence="1" type="ORF">RIMI_LOCUS3014033</name>
</gene>
<dbReference type="PANTHER" id="PTHR16120:SF0">
    <property type="entry name" value="AP-5 COMPLEX SUBUNIT SIGMA-1"/>
    <property type="match status" value="1"/>
</dbReference>
<evidence type="ECO:0000313" key="2">
    <source>
        <dbReference type="Proteomes" id="UP001176940"/>
    </source>
</evidence>
<comment type="caution">
    <text evidence="1">The sequence shown here is derived from an EMBL/GenBank/DDBJ whole genome shotgun (WGS) entry which is preliminary data.</text>
</comment>
<dbReference type="PANTHER" id="PTHR16120">
    <property type="entry name" value="AP-5 COMPLEX SUBUNIT SIGMA-1"/>
    <property type="match status" value="1"/>
</dbReference>
<sequence>MAAACTGSCAMVYGFVIHTVGPAPGGPPCRVLYQRVFTCGVLDDQQRTDDEFLEKENVRRKQQMAAVARQVESRCLLRRQVSARPAADSEEPVVLHEEDVGVLGLSAGALFPQEMVVLWVGVHLFGFTMICDPQENLTLAEMTLRMMVKYLLETLRLLTHSSHAVLRADKMELILDAFIPQGTLLFLSHAAVQALEKELSGCLTA</sequence>
<dbReference type="InterPro" id="IPR029392">
    <property type="entry name" value="AP-5_subunit_s1"/>
</dbReference>
<proteinExistence type="predicted"/>
<protein>
    <recommendedName>
        <fullName evidence="3">AP-5 complex subunit sigma-1</fullName>
    </recommendedName>
</protein>
<dbReference type="EMBL" id="CAUEEQ010004408">
    <property type="protein sequence ID" value="CAJ0927304.1"/>
    <property type="molecule type" value="Genomic_DNA"/>
</dbReference>
<organism evidence="1 2">
    <name type="scientific">Ranitomeya imitator</name>
    <name type="common">mimic poison frog</name>
    <dbReference type="NCBI Taxonomy" id="111125"/>
    <lineage>
        <taxon>Eukaryota</taxon>
        <taxon>Metazoa</taxon>
        <taxon>Chordata</taxon>
        <taxon>Craniata</taxon>
        <taxon>Vertebrata</taxon>
        <taxon>Euteleostomi</taxon>
        <taxon>Amphibia</taxon>
        <taxon>Batrachia</taxon>
        <taxon>Anura</taxon>
        <taxon>Neobatrachia</taxon>
        <taxon>Hyloidea</taxon>
        <taxon>Dendrobatidae</taxon>
        <taxon>Dendrobatinae</taxon>
        <taxon>Ranitomeya</taxon>
    </lineage>
</organism>